<dbReference type="SUPFAM" id="SSF111337">
    <property type="entry name" value="QueA-like"/>
    <property type="match status" value="1"/>
</dbReference>
<dbReference type="AlphaFoldDB" id="A0A1G6S2A4"/>
<evidence type="ECO:0000256" key="10">
    <source>
        <dbReference type="ARBA" id="ARBA00066503"/>
    </source>
</evidence>
<dbReference type="GO" id="GO:0005737">
    <property type="term" value="C:cytoplasm"/>
    <property type="evidence" value="ECO:0007669"/>
    <property type="project" value="UniProtKB-SubCell"/>
</dbReference>
<evidence type="ECO:0000256" key="6">
    <source>
        <dbReference type="ARBA" id="ARBA00022691"/>
    </source>
</evidence>
<keyword evidence="15" id="KW-1185">Reference proteome</keyword>
<dbReference type="HAMAP" id="MF_00113">
    <property type="entry name" value="QueA"/>
    <property type="match status" value="1"/>
</dbReference>
<dbReference type="STRING" id="2741.SAMN04489866_101197"/>
<dbReference type="EC" id="2.4.99.17" evidence="10 13"/>
<gene>
    <name evidence="13" type="primary">queA</name>
    <name evidence="14" type="ORF">SAMN04489866_101197</name>
</gene>
<dbReference type="PANTHER" id="PTHR30307">
    <property type="entry name" value="S-ADENOSYLMETHIONINE:TRNA RIBOSYLTRANSFERASE-ISOMERASE"/>
    <property type="match status" value="1"/>
</dbReference>
<dbReference type="InterPro" id="IPR042119">
    <property type="entry name" value="QueA_dom2"/>
</dbReference>
<dbReference type="OrthoDB" id="9805933at2"/>
<evidence type="ECO:0000313" key="15">
    <source>
        <dbReference type="Proteomes" id="UP000198995"/>
    </source>
</evidence>
<evidence type="ECO:0000256" key="7">
    <source>
        <dbReference type="ARBA" id="ARBA00022785"/>
    </source>
</evidence>
<evidence type="ECO:0000256" key="12">
    <source>
        <dbReference type="ARBA" id="ARBA00076160"/>
    </source>
</evidence>
<keyword evidence="7 13" id="KW-0671">Queuosine biosynthesis</keyword>
<protein>
    <recommendedName>
        <fullName evidence="11 13">S-adenosylmethionine:tRNA ribosyltransferase-isomerase</fullName>
        <ecNumber evidence="10 13">2.4.99.17</ecNumber>
    </recommendedName>
    <alternativeName>
        <fullName evidence="12 13">Queuosine biosynthesis protein QueA</fullName>
    </alternativeName>
</protein>
<evidence type="ECO:0000256" key="3">
    <source>
        <dbReference type="ARBA" id="ARBA00011245"/>
    </source>
</evidence>
<keyword evidence="14" id="KW-0413">Isomerase</keyword>
<dbReference type="FunFam" id="2.40.10.240:FF:000002">
    <property type="entry name" value="S-adenosylmethionine:tRNA ribosyltransferase-isomerase"/>
    <property type="match status" value="1"/>
</dbReference>
<evidence type="ECO:0000256" key="13">
    <source>
        <dbReference type="HAMAP-Rule" id="MF_00113"/>
    </source>
</evidence>
<dbReference type="GO" id="GO:0051075">
    <property type="term" value="F:S-adenosylmethionine:tRNA ribosyltransferase-isomerase activity"/>
    <property type="evidence" value="ECO:0007669"/>
    <property type="project" value="UniProtKB-EC"/>
</dbReference>
<dbReference type="NCBIfam" id="NF001140">
    <property type="entry name" value="PRK00147.1"/>
    <property type="match status" value="1"/>
</dbReference>
<comment type="subunit">
    <text evidence="3 13">Monomer.</text>
</comment>
<name>A0A1G6S2A4_PEPNI</name>
<dbReference type="PANTHER" id="PTHR30307:SF0">
    <property type="entry name" value="S-ADENOSYLMETHIONINE:TRNA RIBOSYLTRANSFERASE-ISOMERASE"/>
    <property type="match status" value="1"/>
</dbReference>
<sequence>MKTSDFDYTLPEALIAQHPLDRRSASRLMLVNKENGEVTHRHFYDIIDELNAGDVLVLNTTRVIPARLIGEKVGGSATAEVLLLKPSADKKDRWECLVRPGKRLKAGAQISFGDGRLTAEIVDMTESGRLVDFSYDGIFEEVLAELGTMPLPPYIHEKLDNPDRYQTVYAKQSGSAAAPTAGLHMTQDLLTQIREKGVEICEVLLHVGLGTFQPVKEEDALEHHMHSEFYEVTPEAAACLNRAKEEGRRIICLGTTSVRTVESAAHEGKVCAGSGWTDIFIYPSYQFQVTDALITNFHLPKSTLLMLVSALAGREEILAAYHEAVERKYRFFSFGDAMFIR</sequence>
<comment type="subcellular location">
    <subcellularLocation>
        <location evidence="1 13">Cytoplasm</location>
    </subcellularLocation>
</comment>
<evidence type="ECO:0000256" key="11">
    <source>
        <dbReference type="ARBA" id="ARBA00069325"/>
    </source>
</evidence>
<evidence type="ECO:0000256" key="5">
    <source>
        <dbReference type="ARBA" id="ARBA00022679"/>
    </source>
</evidence>
<dbReference type="EMBL" id="FNAF01000001">
    <property type="protein sequence ID" value="SDD10811.1"/>
    <property type="molecule type" value="Genomic_DNA"/>
</dbReference>
<keyword evidence="5 13" id="KW-0808">Transferase</keyword>
<keyword evidence="6 13" id="KW-0949">S-adenosyl-L-methionine</keyword>
<dbReference type="Gene3D" id="3.40.1780.10">
    <property type="entry name" value="QueA-like"/>
    <property type="match status" value="1"/>
</dbReference>
<dbReference type="InterPro" id="IPR036100">
    <property type="entry name" value="QueA_sf"/>
</dbReference>
<dbReference type="InterPro" id="IPR042118">
    <property type="entry name" value="QueA_dom1"/>
</dbReference>
<comment type="similarity">
    <text evidence="9 13">Belongs to the QueA family.</text>
</comment>
<dbReference type="GO" id="GO:0008616">
    <property type="term" value="P:tRNA queuosine(34) biosynthetic process"/>
    <property type="evidence" value="ECO:0007669"/>
    <property type="project" value="UniProtKB-UniRule"/>
</dbReference>
<evidence type="ECO:0000256" key="9">
    <source>
        <dbReference type="ARBA" id="ARBA00061210"/>
    </source>
</evidence>
<dbReference type="InterPro" id="IPR003699">
    <property type="entry name" value="QueA"/>
</dbReference>
<evidence type="ECO:0000256" key="8">
    <source>
        <dbReference type="ARBA" id="ARBA00052751"/>
    </source>
</evidence>
<keyword evidence="4 13" id="KW-0963">Cytoplasm</keyword>
<evidence type="ECO:0000256" key="2">
    <source>
        <dbReference type="ARBA" id="ARBA00004691"/>
    </source>
</evidence>
<evidence type="ECO:0000256" key="1">
    <source>
        <dbReference type="ARBA" id="ARBA00004496"/>
    </source>
</evidence>
<proteinExistence type="inferred from homology"/>
<dbReference type="UniPathway" id="UPA00392"/>
<reference evidence="14 15" key="1">
    <citation type="submission" date="2016-10" db="EMBL/GenBank/DDBJ databases">
        <authorList>
            <person name="de Groot N.N."/>
        </authorList>
    </citation>
    <scope>NUCLEOTIDE SEQUENCE [LARGE SCALE GENOMIC DNA]</scope>
    <source>
        <strain evidence="14 15">DSM 20475</strain>
    </source>
</reference>
<dbReference type="NCBIfam" id="TIGR00113">
    <property type="entry name" value="queA"/>
    <property type="match status" value="1"/>
</dbReference>
<accession>A0A1G6S2A4</accession>
<organism evidence="14 15">
    <name type="scientific">Peptococcus niger</name>
    <dbReference type="NCBI Taxonomy" id="2741"/>
    <lineage>
        <taxon>Bacteria</taxon>
        <taxon>Bacillati</taxon>
        <taxon>Bacillota</taxon>
        <taxon>Clostridia</taxon>
        <taxon>Eubacteriales</taxon>
        <taxon>Peptococcaceae</taxon>
        <taxon>Peptococcus</taxon>
    </lineage>
</organism>
<dbReference type="Proteomes" id="UP000198995">
    <property type="component" value="Unassembled WGS sequence"/>
</dbReference>
<comment type="pathway">
    <text evidence="2 13">tRNA modification; tRNA-queuosine biosynthesis.</text>
</comment>
<evidence type="ECO:0000313" key="14">
    <source>
        <dbReference type="EMBL" id="SDD10811.1"/>
    </source>
</evidence>
<dbReference type="Pfam" id="PF02547">
    <property type="entry name" value="Queuosine_synth"/>
    <property type="match status" value="1"/>
</dbReference>
<dbReference type="RefSeq" id="WP_091790889.1">
    <property type="nucleotide sequence ID" value="NZ_FNAF01000001.1"/>
</dbReference>
<comment type="catalytic activity">
    <reaction evidence="8 13">
        <text>7-aminomethyl-7-carbaguanosine(34) in tRNA + S-adenosyl-L-methionine = epoxyqueuosine(34) in tRNA + adenine + L-methionine + 2 H(+)</text>
        <dbReference type="Rhea" id="RHEA:32155"/>
        <dbReference type="Rhea" id="RHEA-COMP:10342"/>
        <dbReference type="Rhea" id="RHEA-COMP:18582"/>
        <dbReference type="ChEBI" id="CHEBI:15378"/>
        <dbReference type="ChEBI" id="CHEBI:16708"/>
        <dbReference type="ChEBI" id="CHEBI:57844"/>
        <dbReference type="ChEBI" id="CHEBI:59789"/>
        <dbReference type="ChEBI" id="CHEBI:82833"/>
        <dbReference type="ChEBI" id="CHEBI:194443"/>
        <dbReference type="EC" id="2.4.99.17"/>
    </reaction>
</comment>
<comment type="function">
    <text evidence="13">Transfers and isomerizes the ribose moiety from AdoMet to the 7-aminomethyl group of 7-deazaguanine (preQ1-tRNA) to give epoxyqueuosine (oQ-tRNA).</text>
</comment>
<dbReference type="Gene3D" id="2.40.10.240">
    <property type="entry name" value="QueA-like"/>
    <property type="match status" value="1"/>
</dbReference>
<evidence type="ECO:0000256" key="4">
    <source>
        <dbReference type="ARBA" id="ARBA00022490"/>
    </source>
</evidence>
<dbReference type="FunFam" id="3.40.1780.10:FF:000001">
    <property type="entry name" value="S-adenosylmethionine:tRNA ribosyltransferase-isomerase"/>
    <property type="match status" value="1"/>
</dbReference>